<gene>
    <name evidence="2" type="ORF">WS74_1282</name>
</gene>
<feature type="transmembrane region" description="Helical" evidence="1">
    <location>
        <begin position="12"/>
        <end position="30"/>
    </location>
</feature>
<organism evidence="2 3">
    <name type="scientific">Weissella ceti</name>
    <dbReference type="NCBI Taxonomy" id="759620"/>
    <lineage>
        <taxon>Bacteria</taxon>
        <taxon>Bacillati</taxon>
        <taxon>Bacillota</taxon>
        <taxon>Bacilli</taxon>
        <taxon>Lactobacillales</taxon>
        <taxon>Lactobacillaceae</taxon>
        <taxon>Weissella</taxon>
    </lineage>
</organism>
<dbReference type="KEGG" id="wci:WS105_1277"/>
<dbReference type="EMBL" id="CP009223">
    <property type="protein sequence ID" value="AIM63531.1"/>
    <property type="molecule type" value="Genomic_DNA"/>
</dbReference>
<dbReference type="KEGG" id="wce:WS08_1212"/>
<dbReference type="AlphaFoldDB" id="A0A075U0S4"/>
<dbReference type="KEGG" id="wct:WS74_1282"/>
<dbReference type="RefSeq" id="WP_009765157.1">
    <property type="nucleotide sequence ID" value="NZ_CP009223.1"/>
</dbReference>
<sequence length="242" mass="27093">MESIISSIVSDVISGVILIGIAILGTVLFWKITGRTSVVDLLANIQRDVEDAINKKYLQLGSSPNGEQRIEEFIADNIVAIGWPAIGDLSEFTTYSVQKKKDIIYPKIEQHYPGLSSRALGLYTGYFVRFLSVKPGDVLVVRPSGTNELYFLVVKSAYKYNVALASKDMAHTIEFDPNRSLKIKNLDTITKNMVAVPDEKTIEDFKKSVLMARLTITDLSKFDRLIEAIFESDSEYIESIEK</sequence>
<accession>A0A075U0S4</accession>
<proteinExistence type="predicted"/>
<keyword evidence="1" id="KW-0472">Membrane</keyword>
<reference evidence="3" key="2">
    <citation type="submission" date="2014-08" db="EMBL/GenBank/DDBJ databases">
        <title>Complete genome of Weissella ceti strain WS74 isolated from diseased rainbow trout in Brazil.</title>
        <authorList>
            <person name="Figueiredo H.C.P."/>
            <person name="Leal C.A.G."/>
            <person name="Pereira F.L."/>
            <person name="Soares S.C."/>
            <person name="Dorella F.A."/>
            <person name="Carvalho A.F."/>
            <person name="Azevedo V.A.C."/>
        </authorList>
    </citation>
    <scope>NUCLEOTIDE SEQUENCE [LARGE SCALE GENOMIC DNA]</scope>
    <source>
        <strain evidence="3">WS74</strain>
    </source>
</reference>
<dbReference type="OrthoDB" id="1631118at2"/>
<dbReference type="Proteomes" id="UP000029079">
    <property type="component" value="Chromosome"/>
</dbReference>
<evidence type="ECO:0000256" key="1">
    <source>
        <dbReference type="SAM" id="Phobius"/>
    </source>
</evidence>
<protein>
    <submittedName>
        <fullName evidence="2">Uncharacterized protein</fullName>
    </submittedName>
</protein>
<name>A0A075U0S4_9LACO</name>
<keyword evidence="3" id="KW-1185">Reference proteome</keyword>
<keyword evidence="1" id="KW-1133">Transmembrane helix</keyword>
<evidence type="ECO:0000313" key="3">
    <source>
        <dbReference type="Proteomes" id="UP000029079"/>
    </source>
</evidence>
<keyword evidence="1" id="KW-0812">Transmembrane</keyword>
<evidence type="ECO:0000313" key="2">
    <source>
        <dbReference type="EMBL" id="AIM63531.1"/>
    </source>
</evidence>
<reference evidence="2 3" key="1">
    <citation type="journal article" date="2014" name="Genome Announc.">
        <title>Complete Genome Sequences of Fish Pathogenic Weissella ceti Strains WS74 and WS105.</title>
        <authorList>
            <person name="Figueiredo H.C."/>
            <person name="Leal C.A."/>
            <person name="Dorella F.A."/>
            <person name="Carvalho A.F."/>
            <person name="Soares S.C."/>
            <person name="Pereira F.L."/>
            <person name="Azevedo V.A."/>
        </authorList>
    </citation>
    <scope>NUCLEOTIDE SEQUENCE [LARGE SCALE GENOMIC DNA]</scope>
    <source>
        <strain evidence="2 3">WS74</strain>
    </source>
</reference>
<dbReference type="PATRIC" id="fig|759620.7.peg.1235"/>